<dbReference type="GO" id="GO:0015074">
    <property type="term" value="P:DNA integration"/>
    <property type="evidence" value="ECO:0007669"/>
    <property type="project" value="InterPro"/>
</dbReference>
<feature type="non-terminal residue" evidence="2">
    <location>
        <position position="131"/>
    </location>
</feature>
<gene>
    <name evidence="2" type="ORF">B4U80_08644</name>
</gene>
<keyword evidence="3" id="KW-1185">Reference proteome</keyword>
<dbReference type="PANTHER" id="PTHR46585">
    <property type="entry name" value="INTEGRASE CORE DOMAIN CONTAINING PROTEIN"/>
    <property type="match status" value="1"/>
</dbReference>
<dbReference type="SUPFAM" id="SSF53098">
    <property type="entry name" value="Ribonuclease H-like"/>
    <property type="match status" value="1"/>
</dbReference>
<dbReference type="InterPro" id="IPR012337">
    <property type="entry name" value="RNaseH-like_sf"/>
</dbReference>
<name>A0A443RZY4_9ACAR</name>
<dbReference type="AlphaFoldDB" id="A0A443RZY4"/>
<dbReference type="Proteomes" id="UP000288716">
    <property type="component" value="Unassembled WGS sequence"/>
</dbReference>
<protein>
    <submittedName>
        <fullName evidence="2">NACHT: LRR and PYD domains-containing protein 3-like protein</fullName>
    </submittedName>
</protein>
<sequence length="131" mass="14981">MKNRFPRNKIIVSVIDEQWQADLVDLQASASCSNGNKYMLKVIDIFLEFAFGYQLKNRKAESIVDAFSEIFRTRIPIKLQTDQANGTRRTIKMKPIQVTASNQTHVFINAYGTSKRSLIKNSPKLIKQNTS</sequence>
<dbReference type="Gene3D" id="3.30.420.10">
    <property type="entry name" value="Ribonuclease H-like superfamily/Ribonuclease H"/>
    <property type="match status" value="1"/>
</dbReference>
<organism evidence="2 3">
    <name type="scientific">Leptotrombidium deliense</name>
    <dbReference type="NCBI Taxonomy" id="299467"/>
    <lineage>
        <taxon>Eukaryota</taxon>
        <taxon>Metazoa</taxon>
        <taxon>Ecdysozoa</taxon>
        <taxon>Arthropoda</taxon>
        <taxon>Chelicerata</taxon>
        <taxon>Arachnida</taxon>
        <taxon>Acari</taxon>
        <taxon>Acariformes</taxon>
        <taxon>Trombidiformes</taxon>
        <taxon>Prostigmata</taxon>
        <taxon>Anystina</taxon>
        <taxon>Parasitengona</taxon>
        <taxon>Trombiculoidea</taxon>
        <taxon>Trombiculidae</taxon>
        <taxon>Leptotrombidium</taxon>
    </lineage>
</organism>
<dbReference type="GO" id="GO:0003676">
    <property type="term" value="F:nucleic acid binding"/>
    <property type="evidence" value="ECO:0007669"/>
    <property type="project" value="InterPro"/>
</dbReference>
<dbReference type="PROSITE" id="PS50994">
    <property type="entry name" value="INTEGRASE"/>
    <property type="match status" value="1"/>
</dbReference>
<dbReference type="InterPro" id="IPR001584">
    <property type="entry name" value="Integrase_cat-core"/>
</dbReference>
<proteinExistence type="predicted"/>
<comment type="caution">
    <text evidence="2">The sequence shown here is derived from an EMBL/GenBank/DDBJ whole genome shotgun (WGS) entry which is preliminary data.</text>
</comment>
<reference evidence="2 3" key="1">
    <citation type="journal article" date="2018" name="Gigascience">
        <title>Genomes of trombidid mites reveal novel predicted allergens and laterally-transferred genes associated with secondary metabolism.</title>
        <authorList>
            <person name="Dong X."/>
            <person name="Chaisiri K."/>
            <person name="Xia D."/>
            <person name="Armstrong S.D."/>
            <person name="Fang Y."/>
            <person name="Donnelly M.J."/>
            <person name="Kadowaki T."/>
            <person name="McGarry J.W."/>
            <person name="Darby A.C."/>
            <person name="Makepeace B.L."/>
        </authorList>
    </citation>
    <scope>NUCLEOTIDE SEQUENCE [LARGE SCALE GENOMIC DNA]</scope>
    <source>
        <strain evidence="2">UoL-UT</strain>
    </source>
</reference>
<evidence type="ECO:0000313" key="2">
    <source>
        <dbReference type="EMBL" id="RWS20862.1"/>
    </source>
</evidence>
<dbReference type="VEuPathDB" id="VectorBase:LDEU011178"/>
<evidence type="ECO:0000313" key="3">
    <source>
        <dbReference type="Proteomes" id="UP000288716"/>
    </source>
</evidence>
<dbReference type="EMBL" id="NCKV01015076">
    <property type="protein sequence ID" value="RWS20862.1"/>
    <property type="molecule type" value="Genomic_DNA"/>
</dbReference>
<dbReference type="OrthoDB" id="6423804at2759"/>
<dbReference type="PANTHER" id="PTHR46585:SF1">
    <property type="entry name" value="CHROMO DOMAIN-CONTAINING PROTEIN"/>
    <property type="match status" value="1"/>
</dbReference>
<evidence type="ECO:0000259" key="1">
    <source>
        <dbReference type="PROSITE" id="PS50994"/>
    </source>
</evidence>
<feature type="domain" description="Integrase catalytic" evidence="1">
    <location>
        <begin position="2"/>
        <end position="131"/>
    </location>
</feature>
<dbReference type="InterPro" id="IPR036397">
    <property type="entry name" value="RNaseH_sf"/>
</dbReference>
<accession>A0A443RZY4</accession>